<proteinExistence type="predicted"/>
<evidence type="ECO:0000313" key="2">
    <source>
        <dbReference type="Proteomes" id="UP000031668"/>
    </source>
</evidence>
<name>A0A0C2NDQ0_THEKT</name>
<gene>
    <name evidence="1" type="ORF">RF11_00956</name>
</gene>
<dbReference type="InterPro" id="IPR011990">
    <property type="entry name" value="TPR-like_helical_dom_sf"/>
</dbReference>
<accession>A0A0C2NDQ0</accession>
<organism evidence="1 2">
    <name type="scientific">Thelohanellus kitauei</name>
    <name type="common">Myxosporean</name>
    <dbReference type="NCBI Taxonomy" id="669202"/>
    <lineage>
        <taxon>Eukaryota</taxon>
        <taxon>Metazoa</taxon>
        <taxon>Cnidaria</taxon>
        <taxon>Myxozoa</taxon>
        <taxon>Myxosporea</taxon>
        <taxon>Bivalvulida</taxon>
        <taxon>Platysporina</taxon>
        <taxon>Myxobolidae</taxon>
        <taxon>Thelohanellus</taxon>
    </lineage>
</organism>
<evidence type="ECO:0008006" key="3">
    <source>
        <dbReference type="Google" id="ProtNLM"/>
    </source>
</evidence>
<dbReference type="EMBL" id="JWZT01001397">
    <property type="protein sequence ID" value="KII72087.1"/>
    <property type="molecule type" value="Genomic_DNA"/>
</dbReference>
<dbReference type="SUPFAM" id="SSF48452">
    <property type="entry name" value="TPR-like"/>
    <property type="match status" value="1"/>
</dbReference>
<comment type="caution">
    <text evidence="1">The sequence shown here is derived from an EMBL/GenBank/DDBJ whole genome shotgun (WGS) entry which is preliminary data.</text>
</comment>
<keyword evidence="2" id="KW-1185">Reference proteome</keyword>
<dbReference type="Proteomes" id="UP000031668">
    <property type="component" value="Unassembled WGS sequence"/>
</dbReference>
<dbReference type="AlphaFoldDB" id="A0A0C2NDQ0"/>
<protein>
    <recommendedName>
        <fullName evidence="3">Alpha-soluble NSF attachment protein</fullName>
    </recommendedName>
</protein>
<evidence type="ECO:0000313" key="1">
    <source>
        <dbReference type="EMBL" id="KII72087.1"/>
    </source>
</evidence>
<reference evidence="1 2" key="1">
    <citation type="journal article" date="2014" name="Genome Biol. Evol.">
        <title>The genome of the myxosporean Thelohanellus kitauei shows adaptations to nutrient acquisition within its fish host.</title>
        <authorList>
            <person name="Yang Y."/>
            <person name="Xiong J."/>
            <person name="Zhou Z."/>
            <person name="Huo F."/>
            <person name="Miao W."/>
            <person name="Ran C."/>
            <person name="Liu Y."/>
            <person name="Zhang J."/>
            <person name="Feng J."/>
            <person name="Wang M."/>
            <person name="Wang M."/>
            <person name="Wang L."/>
            <person name="Yao B."/>
        </authorList>
    </citation>
    <scope>NUCLEOTIDE SEQUENCE [LARGE SCALE GENOMIC DNA]</scope>
    <source>
        <strain evidence="1">Wuqing</strain>
    </source>
</reference>
<sequence>MMSRSINDVYDLMHNASEHENAGRFQEAGIKFYEAAELAKEYDVGYLNLISNYENAAGCFLKIKDIRSCKCYNKAIDVFVKNAISENFYRKGDNLRHKHNLKHTCVITKFDEPKIKENNRKQLQEAVSDAVLLRQKVYAFLI</sequence>